<dbReference type="EMBL" id="VWPK01000010">
    <property type="protein sequence ID" value="KAA5612717.1"/>
    <property type="molecule type" value="Genomic_DNA"/>
</dbReference>
<proteinExistence type="predicted"/>
<keyword evidence="2" id="KW-1185">Reference proteome</keyword>
<name>A0A5M6IY18_9PROT</name>
<organism evidence="1 2">
    <name type="scientific">Rhodovastum atsumiense</name>
    <dbReference type="NCBI Taxonomy" id="504468"/>
    <lineage>
        <taxon>Bacteria</taxon>
        <taxon>Pseudomonadati</taxon>
        <taxon>Pseudomonadota</taxon>
        <taxon>Alphaproteobacteria</taxon>
        <taxon>Acetobacterales</taxon>
        <taxon>Acetobacteraceae</taxon>
        <taxon>Rhodovastum</taxon>
    </lineage>
</organism>
<evidence type="ECO:0000313" key="1">
    <source>
        <dbReference type="EMBL" id="KAA5612717.1"/>
    </source>
</evidence>
<reference evidence="1 2" key="1">
    <citation type="submission" date="2019-09" db="EMBL/GenBank/DDBJ databases">
        <title>Genome sequence of Rhodovastum atsumiense, a diverse member of the Acetobacteraceae family of non-sulfur purple photosynthetic bacteria.</title>
        <authorList>
            <person name="Meyer T."/>
            <person name="Kyndt J."/>
        </authorList>
    </citation>
    <scope>NUCLEOTIDE SEQUENCE [LARGE SCALE GENOMIC DNA]</scope>
    <source>
        <strain evidence="1 2">DSM 21279</strain>
    </source>
</reference>
<accession>A0A5M6IY18</accession>
<dbReference type="Proteomes" id="UP000325255">
    <property type="component" value="Unassembled WGS sequence"/>
</dbReference>
<dbReference type="InterPro" id="IPR053855">
    <property type="entry name" value="DUF6931"/>
</dbReference>
<dbReference type="OrthoDB" id="5572566at2"/>
<dbReference type="Pfam" id="PF22011">
    <property type="entry name" value="DUF6931"/>
    <property type="match status" value="1"/>
</dbReference>
<gene>
    <name evidence="1" type="ORF">F1189_08245</name>
</gene>
<protein>
    <submittedName>
        <fullName evidence="1">Uncharacterized protein</fullName>
    </submittedName>
</protein>
<dbReference type="AlphaFoldDB" id="A0A5M6IY18"/>
<comment type="caution">
    <text evidence="1">The sequence shown here is derived from an EMBL/GenBank/DDBJ whole genome shotgun (WGS) entry which is preliminary data.</text>
</comment>
<evidence type="ECO:0000313" key="2">
    <source>
        <dbReference type="Proteomes" id="UP000325255"/>
    </source>
</evidence>
<dbReference type="RefSeq" id="WP_150040250.1">
    <property type="nucleotide sequence ID" value="NZ_OW485601.1"/>
</dbReference>
<sequence length="207" mass="21777">MTQSPAGTDNRLQVLSLPELQRALCLAEEDPALQALLAQPARLLEHLMEAGRLDDALRFLAHALPGREAMWWGCMCATATLPAPDLPAERATLAAVEAWVRQPADERRRHAIIAAARNCTGLPAGWLGLAISWNHALGGMAGFGPGVEGAVFQALDRAGEGVPDADAARRRESVARRFIASGLAIAHGEAGRIAQIPPGPHAAEAGS</sequence>